<feature type="transmembrane region" description="Helical" evidence="1">
    <location>
        <begin position="286"/>
        <end position="311"/>
    </location>
</feature>
<dbReference type="InterPro" id="IPR036249">
    <property type="entry name" value="Thioredoxin-like_sf"/>
</dbReference>
<organism evidence="2">
    <name type="scientific">marine sediment metagenome</name>
    <dbReference type="NCBI Taxonomy" id="412755"/>
    <lineage>
        <taxon>unclassified sequences</taxon>
        <taxon>metagenomes</taxon>
        <taxon>ecological metagenomes</taxon>
    </lineage>
</organism>
<dbReference type="EMBL" id="LAZR01029814">
    <property type="protein sequence ID" value="KKL58469.1"/>
    <property type="molecule type" value="Genomic_DNA"/>
</dbReference>
<protein>
    <recommendedName>
        <fullName evidence="3">Thioredoxin domain-containing protein</fullName>
    </recommendedName>
</protein>
<feature type="transmembrane region" description="Helical" evidence="1">
    <location>
        <begin position="165"/>
        <end position="188"/>
    </location>
</feature>
<name>A0A0F9D9Y3_9ZZZZ</name>
<gene>
    <name evidence="2" type="ORF">LCGC14_2225040</name>
</gene>
<feature type="transmembrane region" description="Helical" evidence="1">
    <location>
        <begin position="331"/>
        <end position="358"/>
    </location>
</feature>
<dbReference type="Gene3D" id="3.40.30.10">
    <property type="entry name" value="Glutaredoxin"/>
    <property type="match status" value="1"/>
</dbReference>
<dbReference type="AlphaFoldDB" id="A0A0F9D9Y3"/>
<evidence type="ECO:0000313" key="2">
    <source>
        <dbReference type="EMBL" id="KKL58469.1"/>
    </source>
</evidence>
<dbReference type="SUPFAM" id="SSF52833">
    <property type="entry name" value="Thioredoxin-like"/>
    <property type="match status" value="1"/>
</dbReference>
<proteinExistence type="predicted"/>
<keyword evidence="1" id="KW-1133">Transmembrane helix</keyword>
<keyword evidence="1" id="KW-0472">Membrane</keyword>
<evidence type="ECO:0000256" key="1">
    <source>
        <dbReference type="SAM" id="Phobius"/>
    </source>
</evidence>
<sequence>MKKYIFIFLSIFFALQTYSFAKEKNKEVIVYFFWGRGCKHCDREKIFLSKLQNKYPSVKIYRLEAWKNQENRDLLIKLSKELDIDISGLPITIVGDKAFIGYLDENTTGKNIENAVQDALKNGSKDVVEDLKKPKDDRGPKRTIPEKIKIPIFGEIEIKNLSLPLLTILFGAIDGFNPCAMWALLMLLSFLITLKSRKKMLFLGSIFIFVSAVVYFMFMVAWLNFMLFFSYINWVKILVGSIAVLGGGYYLKEYFFNKDSACKVTSSKYKKKITTTMSLLTEKEGIFLAIVGISALAFLVNLIELICSFGLPVIYTQILSLSSLSTASYYLYVLLYIFVFMLDDLLVFFIAVFSLHLLKLTTK</sequence>
<keyword evidence="1" id="KW-0812">Transmembrane</keyword>
<feature type="transmembrane region" description="Helical" evidence="1">
    <location>
        <begin position="231"/>
        <end position="251"/>
    </location>
</feature>
<feature type="transmembrane region" description="Helical" evidence="1">
    <location>
        <begin position="200"/>
        <end position="225"/>
    </location>
</feature>
<reference evidence="2" key="1">
    <citation type="journal article" date="2015" name="Nature">
        <title>Complex archaea that bridge the gap between prokaryotes and eukaryotes.</title>
        <authorList>
            <person name="Spang A."/>
            <person name="Saw J.H."/>
            <person name="Jorgensen S.L."/>
            <person name="Zaremba-Niedzwiedzka K."/>
            <person name="Martijn J."/>
            <person name="Lind A.E."/>
            <person name="van Eijk R."/>
            <person name="Schleper C."/>
            <person name="Guy L."/>
            <person name="Ettema T.J."/>
        </authorList>
    </citation>
    <scope>NUCLEOTIDE SEQUENCE</scope>
</reference>
<evidence type="ECO:0008006" key="3">
    <source>
        <dbReference type="Google" id="ProtNLM"/>
    </source>
</evidence>
<accession>A0A0F9D9Y3</accession>
<comment type="caution">
    <text evidence="2">The sequence shown here is derived from an EMBL/GenBank/DDBJ whole genome shotgun (WGS) entry which is preliminary data.</text>
</comment>
<feature type="non-terminal residue" evidence="2">
    <location>
        <position position="363"/>
    </location>
</feature>